<dbReference type="EMBL" id="PDDX01000001">
    <property type="protein sequence ID" value="PHI30135.1"/>
    <property type="molecule type" value="Genomic_DNA"/>
</dbReference>
<name>A0A2C6DNW9_9GAMM</name>
<dbReference type="Proteomes" id="UP000224974">
    <property type="component" value="Unassembled WGS sequence"/>
</dbReference>
<dbReference type="RefSeq" id="WP_029096044.1">
    <property type="nucleotide sequence ID" value="NZ_PDDX01000001.1"/>
</dbReference>
<gene>
    <name evidence="1" type="ORF">CRN84_12665</name>
</gene>
<dbReference type="STRING" id="1111728.GCA_000427805_04391"/>
<accession>A0A2C6DNW9</accession>
<evidence type="ECO:0000313" key="1">
    <source>
        <dbReference type="EMBL" id="PHI30135.1"/>
    </source>
</evidence>
<proteinExistence type="predicted"/>
<protein>
    <submittedName>
        <fullName evidence="1">Uncharacterized protein</fullName>
    </submittedName>
</protein>
<dbReference type="OrthoDB" id="6713157at2"/>
<evidence type="ECO:0000313" key="2">
    <source>
        <dbReference type="Proteomes" id="UP000224974"/>
    </source>
</evidence>
<sequence>MALQVDGYVVVKSNNRRECNFYINYLRTQAVVVSPIYSSYLDNNKSINDSIKYTIKDRNLANKIIREMFINLNESLIDEDKFGWIKYNERACQWLWLKLKIMPTTEIEHTYSPYREHSQFAYDNFIQAEIAINIKDKYKKIITFFDNWPANIETKEIKLNQYSCLWSMAYKNLLSIDWLDENDIAQCKWAWQYLNKHGLNINYITPLSDLDMYGSVYASLDIWEAHIDTKKLFLIDFRKAWVQKNYRDKHAKDAKINYYISKSTKKKIDKLVKDKGMINSKLIEYLVEKEYKLTYEE</sequence>
<comment type="caution">
    <text evidence="1">The sequence shown here is derived from an EMBL/GenBank/DDBJ whole genome shotgun (WGS) entry which is preliminary data.</text>
</comment>
<keyword evidence="2" id="KW-1185">Reference proteome</keyword>
<dbReference type="AlphaFoldDB" id="A0A2C6DNW9"/>
<reference evidence="2" key="1">
    <citation type="submission" date="2017-09" db="EMBL/GenBank/DDBJ databases">
        <title>FDA dAtabase for Regulatory Grade micrObial Sequences (FDA-ARGOS): Supporting development and validation of Infectious Disease Dx tests.</title>
        <authorList>
            <person name="Minogue T."/>
            <person name="Wolcott M."/>
            <person name="Wasieloski L."/>
            <person name="Aguilar W."/>
            <person name="Moore D."/>
            <person name="Tallon L."/>
            <person name="Sadzewicz L."/>
            <person name="Ott S."/>
            <person name="Zhao X."/>
            <person name="Nagaraj S."/>
            <person name="Vavikolanu K."/>
            <person name="Aluvathingal J."/>
            <person name="Nadendla S."/>
            <person name="Sichtig H."/>
        </authorList>
    </citation>
    <scope>NUCLEOTIDE SEQUENCE [LARGE SCALE GENOMIC DNA]</scope>
    <source>
        <strain evidence="2">FDAARGOS_387</strain>
    </source>
</reference>
<organism evidence="1 2">
    <name type="scientific">Budvicia aquatica</name>
    <dbReference type="NCBI Taxonomy" id="82979"/>
    <lineage>
        <taxon>Bacteria</taxon>
        <taxon>Pseudomonadati</taxon>
        <taxon>Pseudomonadota</taxon>
        <taxon>Gammaproteobacteria</taxon>
        <taxon>Enterobacterales</taxon>
        <taxon>Budviciaceae</taxon>
        <taxon>Budvicia</taxon>
    </lineage>
</organism>